<evidence type="ECO:0000256" key="2">
    <source>
        <dbReference type="SAM" id="Phobius"/>
    </source>
</evidence>
<keyword evidence="2" id="KW-0472">Membrane</keyword>
<dbReference type="AlphaFoldDB" id="F0WYA3"/>
<feature type="transmembrane region" description="Helical" evidence="2">
    <location>
        <begin position="47"/>
        <end position="68"/>
    </location>
</feature>
<evidence type="ECO:0000256" key="1">
    <source>
        <dbReference type="SAM" id="MobiDB-lite"/>
    </source>
</evidence>
<organism evidence="3">
    <name type="scientific">Albugo laibachii Nc14</name>
    <dbReference type="NCBI Taxonomy" id="890382"/>
    <lineage>
        <taxon>Eukaryota</taxon>
        <taxon>Sar</taxon>
        <taxon>Stramenopiles</taxon>
        <taxon>Oomycota</taxon>
        <taxon>Peronosporomycetes</taxon>
        <taxon>Albuginales</taxon>
        <taxon>Albuginaceae</taxon>
        <taxon>Albugo</taxon>
    </lineage>
</organism>
<proteinExistence type="predicted"/>
<protein>
    <submittedName>
        <fullName evidence="3">Uncharacterized protein AlNc14C375G11163</fullName>
    </submittedName>
</protein>
<accession>F0WYA3</accession>
<name>F0WYA3_9STRA</name>
<keyword evidence="2" id="KW-1133">Transmembrane helix</keyword>
<reference evidence="3" key="1">
    <citation type="journal article" date="2011" name="PLoS Biol.">
        <title>Gene gain and loss during evolution of obligate parasitism in the white rust pathogen of Arabidopsis thaliana.</title>
        <authorList>
            <person name="Kemen E."/>
            <person name="Gardiner A."/>
            <person name="Schultz-Larsen T."/>
            <person name="Kemen A.C."/>
            <person name="Balmuth A.L."/>
            <person name="Robert-Seilaniantz A."/>
            <person name="Bailey K."/>
            <person name="Holub E."/>
            <person name="Studholme D.J."/>
            <person name="Maclean D."/>
            <person name="Jones J.D."/>
        </authorList>
    </citation>
    <scope>NUCLEOTIDE SEQUENCE</scope>
</reference>
<gene>
    <name evidence="3" type="primary">AlNc14C375G11163</name>
    <name evidence="3" type="ORF">ALNC14_125990</name>
</gene>
<sequence>MEPRPLDRVRHVSFMDTKDQPQPSTKTQLTLEERLWFQRRREDLRQFSTIGGAVGAVLGTAITVLGPFKRRVQIATILGTTVIGAGSGYLYADTKAFDRITDLSAQSQLRKQYNQL</sequence>
<feature type="compositionally biased region" description="Basic and acidic residues" evidence="1">
    <location>
        <begin position="1"/>
        <end position="10"/>
    </location>
</feature>
<feature type="region of interest" description="Disordered" evidence="1">
    <location>
        <begin position="1"/>
        <end position="25"/>
    </location>
</feature>
<dbReference type="EMBL" id="FR824419">
    <property type="protein sequence ID" value="CCA26455.1"/>
    <property type="molecule type" value="Genomic_DNA"/>
</dbReference>
<keyword evidence="2" id="KW-0812">Transmembrane</keyword>
<feature type="transmembrane region" description="Helical" evidence="2">
    <location>
        <begin position="74"/>
        <end position="92"/>
    </location>
</feature>
<reference evidence="3" key="2">
    <citation type="submission" date="2011-02" db="EMBL/GenBank/DDBJ databases">
        <authorList>
            <person name="MacLean D."/>
        </authorList>
    </citation>
    <scope>NUCLEOTIDE SEQUENCE</scope>
</reference>
<dbReference type="HOGENOM" id="CLU_143163_0_0_1"/>
<evidence type="ECO:0000313" key="3">
    <source>
        <dbReference type="EMBL" id="CCA26455.1"/>
    </source>
</evidence>